<dbReference type="Proteomes" id="UP001165060">
    <property type="component" value="Unassembled WGS sequence"/>
</dbReference>
<evidence type="ECO:0000256" key="11">
    <source>
        <dbReference type="SAM" id="Phobius"/>
    </source>
</evidence>
<keyword evidence="7" id="KW-0378">Hydrolase</keyword>
<keyword evidence="10" id="KW-0539">Nucleus</keyword>
<evidence type="ECO:0000256" key="4">
    <source>
        <dbReference type="ARBA" id="ARBA00022722"/>
    </source>
</evidence>
<comment type="cofactor">
    <cofactor evidence="1">
        <name>Mn(2+)</name>
        <dbReference type="ChEBI" id="CHEBI:29035"/>
    </cofactor>
</comment>
<evidence type="ECO:0000256" key="3">
    <source>
        <dbReference type="ARBA" id="ARBA00004322"/>
    </source>
</evidence>
<evidence type="ECO:0000256" key="2">
    <source>
        <dbReference type="ARBA" id="ARBA00001946"/>
    </source>
</evidence>
<accession>A0ABQ6M5Q6</accession>
<evidence type="ECO:0000313" key="14">
    <source>
        <dbReference type="Proteomes" id="UP001165060"/>
    </source>
</evidence>
<dbReference type="PANTHER" id="PTHR15822">
    <property type="entry name" value="TRAF AND TNF RECEPTOR-ASSOCIATED PROTEIN"/>
    <property type="match status" value="1"/>
</dbReference>
<keyword evidence="14" id="KW-1185">Reference proteome</keyword>
<evidence type="ECO:0000256" key="10">
    <source>
        <dbReference type="ARBA" id="ARBA00023242"/>
    </source>
</evidence>
<keyword evidence="9" id="KW-0234">DNA repair</keyword>
<dbReference type="EMBL" id="BRYB01001186">
    <property type="protein sequence ID" value="GMI19987.1"/>
    <property type="molecule type" value="Genomic_DNA"/>
</dbReference>
<evidence type="ECO:0000256" key="6">
    <source>
        <dbReference type="ARBA" id="ARBA00022763"/>
    </source>
</evidence>
<keyword evidence="5" id="KW-0479">Metal-binding</keyword>
<dbReference type="Gene3D" id="3.60.10.10">
    <property type="entry name" value="Endonuclease/exonuclease/phosphatase"/>
    <property type="match status" value="1"/>
</dbReference>
<evidence type="ECO:0000256" key="8">
    <source>
        <dbReference type="ARBA" id="ARBA00022842"/>
    </source>
</evidence>
<evidence type="ECO:0000256" key="5">
    <source>
        <dbReference type="ARBA" id="ARBA00022723"/>
    </source>
</evidence>
<protein>
    <recommendedName>
        <fullName evidence="12">Endonuclease/exonuclease/phosphatase domain-containing protein</fullName>
    </recommendedName>
</protein>
<evidence type="ECO:0000256" key="9">
    <source>
        <dbReference type="ARBA" id="ARBA00023204"/>
    </source>
</evidence>
<evidence type="ECO:0000256" key="1">
    <source>
        <dbReference type="ARBA" id="ARBA00001936"/>
    </source>
</evidence>
<dbReference type="InterPro" id="IPR051547">
    <property type="entry name" value="TDP2-like"/>
</dbReference>
<name>A0ABQ6M5Q6_9STRA</name>
<dbReference type="InterPro" id="IPR036691">
    <property type="entry name" value="Endo/exonu/phosph_ase_sf"/>
</dbReference>
<evidence type="ECO:0000256" key="7">
    <source>
        <dbReference type="ARBA" id="ARBA00022801"/>
    </source>
</evidence>
<comment type="subcellular location">
    <subcellularLocation>
        <location evidence="3">Nucleus</location>
        <location evidence="3">PML body</location>
    </subcellularLocation>
</comment>
<dbReference type="PANTHER" id="PTHR15822:SF4">
    <property type="entry name" value="TYROSYL-DNA PHOSPHODIESTERASE 2"/>
    <property type="match status" value="1"/>
</dbReference>
<keyword evidence="6" id="KW-0227">DNA damage</keyword>
<sequence length="335" mass="36770">MLSWTGETIMAFDTSMSRVKAGQIWYLPVALLQFLSAILPFFLALVLSQLRPLPPRRQRGSAGGGGRGRVGIMSYNIRCGVDRRSTYDLGRAAATIEEQEPEVVLLQEVTDGGMSNGWVGTTFVGASEQPPVGDQLELLAEALRCSENTSKYKECTSAYLGPFDLTTVNRTGTYGIGILTTLPVLATERLQYSPYGDRQGRGAIGMPVELREGTRAWCICTHLQHDPTGLEQELQVEELLDWIEKLERDSGVGNVVVGGDMNSPPFFRGIRTLMKELGEDGRPGAITFPYVGKSIGTVLDYLFVRGEEIERGASRVRVLDSDTASDHYPIMRTLA</sequence>
<proteinExistence type="predicted"/>
<feature type="transmembrane region" description="Helical" evidence="11">
    <location>
        <begin position="24"/>
        <end position="47"/>
    </location>
</feature>
<keyword evidence="4" id="KW-0540">Nuclease</keyword>
<organism evidence="13 14">
    <name type="scientific">Tetraparma gracilis</name>
    <dbReference type="NCBI Taxonomy" id="2962635"/>
    <lineage>
        <taxon>Eukaryota</taxon>
        <taxon>Sar</taxon>
        <taxon>Stramenopiles</taxon>
        <taxon>Ochrophyta</taxon>
        <taxon>Bolidophyceae</taxon>
        <taxon>Parmales</taxon>
        <taxon>Triparmaceae</taxon>
        <taxon>Tetraparma</taxon>
    </lineage>
</organism>
<comment type="caution">
    <text evidence="13">The sequence shown here is derived from an EMBL/GenBank/DDBJ whole genome shotgun (WGS) entry which is preliminary data.</text>
</comment>
<reference evidence="13 14" key="1">
    <citation type="journal article" date="2023" name="Commun. Biol.">
        <title>Genome analysis of Parmales, the sister group of diatoms, reveals the evolutionary specialization of diatoms from phago-mixotrophs to photoautotrophs.</title>
        <authorList>
            <person name="Ban H."/>
            <person name="Sato S."/>
            <person name="Yoshikawa S."/>
            <person name="Yamada K."/>
            <person name="Nakamura Y."/>
            <person name="Ichinomiya M."/>
            <person name="Sato N."/>
            <person name="Blanc-Mathieu R."/>
            <person name="Endo H."/>
            <person name="Kuwata A."/>
            <person name="Ogata H."/>
        </authorList>
    </citation>
    <scope>NUCLEOTIDE SEQUENCE [LARGE SCALE GENOMIC DNA]</scope>
</reference>
<feature type="domain" description="Endonuclease/exonuclease/phosphatase" evidence="12">
    <location>
        <begin position="73"/>
        <end position="327"/>
    </location>
</feature>
<keyword evidence="8" id="KW-0460">Magnesium</keyword>
<dbReference type="Pfam" id="PF03372">
    <property type="entry name" value="Exo_endo_phos"/>
    <property type="match status" value="1"/>
</dbReference>
<gene>
    <name evidence="13" type="ORF">TeGR_g931</name>
</gene>
<dbReference type="SUPFAM" id="SSF56219">
    <property type="entry name" value="DNase I-like"/>
    <property type="match status" value="1"/>
</dbReference>
<keyword evidence="11" id="KW-1133">Transmembrane helix</keyword>
<comment type="cofactor">
    <cofactor evidence="2">
        <name>Mg(2+)</name>
        <dbReference type="ChEBI" id="CHEBI:18420"/>
    </cofactor>
</comment>
<dbReference type="InterPro" id="IPR005135">
    <property type="entry name" value="Endo/exonuclease/phosphatase"/>
</dbReference>
<evidence type="ECO:0000259" key="12">
    <source>
        <dbReference type="Pfam" id="PF03372"/>
    </source>
</evidence>
<keyword evidence="11" id="KW-0472">Membrane</keyword>
<evidence type="ECO:0000313" key="13">
    <source>
        <dbReference type="EMBL" id="GMI19987.1"/>
    </source>
</evidence>
<keyword evidence="11" id="KW-0812">Transmembrane</keyword>